<dbReference type="AlphaFoldDB" id="A0A9L0TBC6"/>
<dbReference type="InterPro" id="IPR024332">
    <property type="entry name" value="MOZART2"/>
</dbReference>
<keyword evidence="8" id="KW-1185">Reference proteome</keyword>
<dbReference type="GO" id="GO:0005813">
    <property type="term" value="C:centrosome"/>
    <property type="evidence" value="ECO:0007669"/>
    <property type="project" value="UniProtKB-SubCell"/>
</dbReference>
<dbReference type="GeneTree" id="ENSGT00970000194236"/>
<name>A0A9L0TBC6_HORSE</name>
<dbReference type="PANTHER" id="PTHR28578">
    <property type="entry name" value="MITOTIC-SPINDLE ORGANIZING PROTEIN 2A-RELATED"/>
    <property type="match status" value="1"/>
</dbReference>
<feature type="region of interest" description="Disordered" evidence="6">
    <location>
        <begin position="76"/>
        <end position="96"/>
    </location>
</feature>
<evidence type="ECO:0000256" key="4">
    <source>
        <dbReference type="ARBA" id="ARBA00022490"/>
    </source>
</evidence>
<dbReference type="Proteomes" id="UP000002281">
    <property type="component" value="Chromosome 8"/>
</dbReference>
<sequence>PSTAGAGAGGGGRVAGGCRRAGPGLAEERRRLRRRFGEAARTGTVPILVALLTLHVAPLAVLQMLCPCAEQRLPSEPQASSSVPESRGQRPLSAKNCSPRKALHFLGPGPVTSVILLHSPTALHSPLSPGPPGSFQFSCCPFSPFTGCRNKGSSALIGGQALAELGGQALAELGGQEASGQRMSHQPSAARLLRGCVCVGGPGKSPPRSGP</sequence>
<proteinExistence type="inferred from homology"/>
<reference evidence="7" key="3">
    <citation type="submission" date="2025-09" db="UniProtKB">
        <authorList>
            <consortium name="Ensembl"/>
        </authorList>
    </citation>
    <scope>IDENTIFICATION</scope>
    <source>
        <strain evidence="7">Thoroughbred</strain>
    </source>
</reference>
<organism evidence="7 8">
    <name type="scientific">Equus caballus</name>
    <name type="common">Horse</name>
    <dbReference type="NCBI Taxonomy" id="9796"/>
    <lineage>
        <taxon>Eukaryota</taxon>
        <taxon>Metazoa</taxon>
        <taxon>Chordata</taxon>
        <taxon>Craniata</taxon>
        <taxon>Vertebrata</taxon>
        <taxon>Euteleostomi</taxon>
        <taxon>Mammalia</taxon>
        <taxon>Eutheria</taxon>
        <taxon>Laurasiatheria</taxon>
        <taxon>Perissodactyla</taxon>
        <taxon>Equidae</taxon>
        <taxon>Equus</taxon>
    </lineage>
</organism>
<keyword evidence="5" id="KW-0206">Cytoskeleton</keyword>
<evidence type="ECO:0000256" key="6">
    <source>
        <dbReference type="SAM" id="MobiDB-lite"/>
    </source>
</evidence>
<reference evidence="7" key="2">
    <citation type="submission" date="2025-08" db="UniProtKB">
        <authorList>
            <consortium name="Ensembl"/>
        </authorList>
    </citation>
    <scope>IDENTIFICATION</scope>
    <source>
        <strain evidence="7">Thoroughbred</strain>
    </source>
</reference>
<protein>
    <submittedName>
        <fullName evidence="7">Uncharacterized protein</fullName>
    </submittedName>
</protein>
<reference evidence="7 8" key="1">
    <citation type="journal article" date="2009" name="Science">
        <title>Genome sequence, comparative analysis, and population genetics of the domestic horse.</title>
        <authorList>
            <consortium name="Broad Institute Genome Sequencing Platform"/>
            <consortium name="Broad Institute Whole Genome Assembly Team"/>
            <person name="Wade C.M."/>
            <person name="Giulotto E."/>
            <person name="Sigurdsson S."/>
            <person name="Zoli M."/>
            <person name="Gnerre S."/>
            <person name="Imsland F."/>
            <person name="Lear T.L."/>
            <person name="Adelson D.L."/>
            <person name="Bailey E."/>
            <person name="Bellone R.R."/>
            <person name="Bloecker H."/>
            <person name="Distl O."/>
            <person name="Edgar R.C."/>
            <person name="Garber M."/>
            <person name="Leeb T."/>
            <person name="Mauceli E."/>
            <person name="MacLeod J.N."/>
            <person name="Penedo M.C.T."/>
            <person name="Raison J.M."/>
            <person name="Sharpe T."/>
            <person name="Vogel J."/>
            <person name="Andersson L."/>
            <person name="Antczak D.F."/>
            <person name="Biagi T."/>
            <person name="Binns M.M."/>
            <person name="Chowdhary B.P."/>
            <person name="Coleman S.J."/>
            <person name="Della Valle G."/>
            <person name="Fryc S."/>
            <person name="Guerin G."/>
            <person name="Hasegawa T."/>
            <person name="Hill E.W."/>
            <person name="Jurka J."/>
            <person name="Kiialainen A."/>
            <person name="Lindgren G."/>
            <person name="Liu J."/>
            <person name="Magnani E."/>
            <person name="Mickelson J.R."/>
            <person name="Murray J."/>
            <person name="Nergadze S.G."/>
            <person name="Onofrio R."/>
            <person name="Pedroni S."/>
            <person name="Piras M.F."/>
            <person name="Raudsepp T."/>
            <person name="Rocchi M."/>
            <person name="Roeed K.H."/>
            <person name="Ryder O.A."/>
            <person name="Searle S."/>
            <person name="Skow L."/>
            <person name="Swinburne J.E."/>
            <person name="Syvaenen A.C."/>
            <person name="Tozaki T."/>
            <person name="Valberg S.J."/>
            <person name="Vaudin M."/>
            <person name="White J.R."/>
            <person name="Zody M.C."/>
            <person name="Lander E.S."/>
            <person name="Lindblad-Toh K."/>
        </authorList>
    </citation>
    <scope>NUCLEOTIDE SEQUENCE [LARGE SCALE GENOMIC DNA]</scope>
    <source>
        <strain evidence="7 8">Thoroughbred</strain>
    </source>
</reference>
<evidence type="ECO:0000256" key="5">
    <source>
        <dbReference type="ARBA" id="ARBA00023212"/>
    </source>
</evidence>
<evidence type="ECO:0000256" key="1">
    <source>
        <dbReference type="ARBA" id="ARBA00004186"/>
    </source>
</evidence>
<comment type="subcellular location">
    <subcellularLocation>
        <location evidence="2">Cytoplasm</location>
        <location evidence="2">Cytoskeleton</location>
        <location evidence="2">Microtubule organizing center</location>
        <location evidence="2">Centrosome</location>
    </subcellularLocation>
    <subcellularLocation>
        <location evidence="1">Cytoplasm</location>
        <location evidence="1">Cytoskeleton</location>
        <location evidence="1">Spindle</location>
    </subcellularLocation>
</comment>
<accession>A0A9L0TBC6</accession>
<evidence type="ECO:0000256" key="2">
    <source>
        <dbReference type="ARBA" id="ARBA00004300"/>
    </source>
</evidence>
<evidence type="ECO:0000313" key="7">
    <source>
        <dbReference type="Ensembl" id="ENSECAP00000084401.1"/>
    </source>
</evidence>
<evidence type="ECO:0000256" key="3">
    <source>
        <dbReference type="ARBA" id="ARBA00007286"/>
    </source>
</evidence>
<evidence type="ECO:0000313" key="8">
    <source>
        <dbReference type="Proteomes" id="UP000002281"/>
    </source>
</evidence>
<feature type="region of interest" description="Disordered" evidence="6">
    <location>
        <begin position="1"/>
        <end position="22"/>
    </location>
</feature>
<dbReference type="Ensembl" id="ENSECAT00000144468.1">
    <property type="protein sequence ID" value="ENSECAP00000084401.1"/>
    <property type="gene ID" value="ENSECAG00000047031.1"/>
</dbReference>
<keyword evidence="4" id="KW-0963">Cytoplasm</keyword>
<dbReference type="GO" id="GO:0005819">
    <property type="term" value="C:spindle"/>
    <property type="evidence" value="ECO:0007669"/>
    <property type="project" value="UniProtKB-SubCell"/>
</dbReference>
<feature type="compositionally biased region" description="Gly residues" evidence="6">
    <location>
        <begin position="1"/>
        <end position="15"/>
    </location>
</feature>
<comment type="similarity">
    <text evidence="3">Belongs to the MOZART2 family.</text>
</comment>
<dbReference type="PANTHER" id="PTHR28578:SF2">
    <property type="entry name" value="MITOTIC-SPINDLE ORGANIZING PROTEIN 2"/>
    <property type="match status" value="1"/>
</dbReference>